<gene>
    <name evidence="1" type="ORF">NHG85_00415</name>
</gene>
<sequence>MAEKRTAILHLGTYKTGSSSLQNTLYANRDALFRAGVLYPEAGLVKNPEVGHRHRRLLARFMRDEAAPYAMRSLRRELKETPHSKVVISSEAWSHPRYLPMLGGFTTELADIGFDRIAGIAFLRRLSDYKVSYYRQFTMRRGNAVPYPKYVHLQGQMGVFDYLHIARNFHAIFGEALTVLNYAQTGDTTSRFMQAAGLQGILPATQNESRANVKSDGALGAEVLRRTNKHGIEPAQGRVFLAYFRERHPDLFVQNWTERVAPEQKRYGRGYRSALAQVLGWPRDEVQALLEDRPVEGRPVAEASKIIETALKDWRASQGSSPAA</sequence>
<organism evidence="1 2">
    <name type="scientific">Limimaricola litoreus</name>
    <dbReference type="NCBI Taxonomy" id="2955316"/>
    <lineage>
        <taxon>Bacteria</taxon>
        <taxon>Pseudomonadati</taxon>
        <taxon>Pseudomonadota</taxon>
        <taxon>Alphaproteobacteria</taxon>
        <taxon>Rhodobacterales</taxon>
        <taxon>Paracoccaceae</taxon>
        <taxon>Limimaricola</taxon>
    </lineage>
</organism>
<accession>A0A9X2FRT4</accession>
<protein>
    <recommendedName>
        <fullName evidence="3">Sulfotransferase family protein</fullName>
    </recommendedName>
</protein>
<dbReference type="RefSeq" id="WP_253328732.1">
    <property type="nucleotide sequence ID" value="NZ_JAMYXC010000011.1"/>
</dbReference>
<dbReference type="InterPro" id="IPR027417">
    <property type="entry name" value="P-loop_NTPase"/>
</dbReference>
<comment type="caution">
    <text evidence="1">The sequence shown here is derived from an EMBL/GenBank/DDBJ whole genome shotgun (WGS) entry which is preliminary data.</text>
</comment>
<proteinExistence type="predicted"/>
<evidence type="ECO:0000313" key="2">
    <source>
        <dbReference type="Proteomes" id="UP001139477"/>
    </source>
</evidence>
<evidence type="ECO:0008006" key="3">
    <source>
        <dbReference type="Google" id="ProtNLM"/>
    </source>
</evidence>
<dbReference type="AlphaFoldDB" id="A0A9X2FRT4"/>
<name>A0A9X2FRT4_9RHOB</name>
<dbReference type="Proteomes" id="UP001139477">
    <property type="component" value="Unassembled WGS sequence"/>
</dbReference>
<reference evidence="1" key="1">
    <citation type="submission" date="2022-06" db="EMBL/GenBank/DDBJ databases">
        <title>Limimaricola sediminis sp. nov., isolated from an intertidal sediment.</title>
        <authorList>
            <person name="Shao X."/>
        </authorList>
    </citation>
    <scope>NUCLEOTIDE SEQUENCE</scope>
    <source>
        <strain evidence="1">ASW11-118</strain>
    </source>
</reference>
<keyword evidence="2" id="KW-1185">Reference proteome</keyword>
<evidence type="ECO:0000313" key="1">
    <source>
        <dbReference type="EMBL" id="MCP1167001.1"/>
    </source>
</evidence>
<dbReference type="EMBL" id="JAMYXC010000011">
    <property type="protein sequence ID" value="MCP1167001.1"/>
    <property type="molecule type" value="Genomic_DNA"/>
</dbReference>
<dbReference type="SUPFAM" id="SSF52540">
    <property type="entry name" value="P-loop containing nucleoside triphosphate hydrolases"/>
    <property type="match status" value="1"/>
</dbReference>